<keyword evidence="4" id="KW-1185">Reference proteome</keyword>
<protein>
    <submittedName>
        <fullName evidence="3">Ferrous iron transport protein A</fullName>
    </submittedName>
</protein>
<organism evidence="3 4">
    <name type="scientific">Acetivibrio straminisolvens JCM 21531</name>
    <dbReference type="NCBI Taxonomy" id="1294263"/>
    <lineage>
        <taxon>Bacteria</taxon>
        <taxon>Bacillati</taxon>
        <taxon>Bacillota</taxon>
        <taxon>Clostridia</taxon>
        <taxon>Eubacteriales</taxon>
        <taxon>Oscillospiraceae</taxon>
        <taxon>Acetivibrio</taxon>
    </lineage>
</organism>
<evidence type="ECO:0000256" key="1">
    <source>
        <dbReference type="ARBA" id="ARBA00023004"/>
    </source>
</evidence>
<dbReference type="Gene3D" id="2.30.30.90">
    <property type="match status" value="1"/>
</dbReference>
<evidence type="ECO:0000259" key="2">
    <source>
        <dbReference type="SMART" id="SM00899"/>
    </source>
</evidence>
<evidence type="ECO:0000313" key="3">
    <source>
        <dbReference type="EMBL" id="GAE87130.1"/>
    </source>
</evidence>
<dbReference type="SUPFAM" id="SSF50037">
    <property type="entry name" value="C-terminal domain of transcriptional repressors"/>
    <property type="match status" value="1"/>
</dbReference>
<reference evidence="3" key="1">
    <citation type="journal article" date="2014" name="Genome Announc.">
        <title>Draft Genome Sequence of Clostridium straminisolvens Strain JCM 21531T, Isolated from a Cellulose-Degrading Bacterial Community.</title>
        <authorList>
            <person name="Yuki M."/>
            <person name="Oshima K."/>
            <person name="Suda W."/>
            <person name="Sakamoto M."/>
            <person name="Kitamura K."/>
            <person name="Iida T."/>
            <person name="Hattori M."/>
            <person name="Ohkuma M."/>
        </authorList>
    </citation>
    <scope>NUCLEOTIDE SEQUENCE [LARGE SCALE GENOMIC DNA]</scope>
    <source>
        <strain evidence="3">JCM 21531</strain>
    </source>
</reference>
<dbReference type="AlphaFoldDB" id="W4V0W2"/>
<evidence type="ECO:0000313" key="4">
    <source>
        <dbReference type="Proteomes" id="UP000019109"/>
    </source>
</evidence>
<sequence length="61" mass="6715">MKFLTLDGSIRRRMLDLGLVSDTIVEALQKSPSGDPTAYHIRGAVIALRSEEASKIMVEIN</sequence>
<dbReference type="SMART" id="SM00899">
    <property type="entry name" value="FeoA"/>
    <property type="match status" value="1"/>
</dbReference>
<accession>W4V0W2</accession>
<keyword evidence="1" id="KW-0408">Iron</keyword>
<dbReference type="PANTHER" id="PTHR42954">
    <property type="entry name" value="FE(2+) TRANSPORT PROTEIN A"/>
    <property type="match status" value="1"/>
</dbReference>
<dbReference type="InterPro" id="IPR008988">
    <property type="entry name" value="Transcriptional_repressor_C"/>
</dbReference>
<dbReference type="GO" id="GO:0046914">
    <property type="term" value="F:transition metal ion binding"/>
    <property type="evidence" value="ECO:0007669"/>
    <property type="project" value="InterPro"/>
</dbReference>
<name>W4V0W2_9FIRM</name>
<dbReference type="InterPro" id="IPR007167">
    <property type="entry name" value="Fe-transptr_FeoA-like"/>
</dbReference>
<dbReference type="InterPro" id="IPR052713">
    <property type="entry name" value="FeoA"/>
</dbReference>
<comment type="caution">
    <text evidence="3">The sequence shown here is derived from an EMBL/GenBank/DDBJ whole genome shotgun (WGS) entry which is preliminary data.</text>
</comment>
<dbReference type="Proteomes" id="UP000019109">
    <property type="component" value="Unassembled WGS sequence"/>
</dbReference>
<gene>
    <name evidence="3" type="ORF">JCM21531_478</name>
</gene>
<dbReference type="Pfam" id="PF04023">
    <property type="entry name" value="FeoA"/>
    <property type="match status" value="1"/>
</dbReference>
<proteinExistence type="predicted"/>
<dbReference type="STRING" id="1294263.JCM21531_478"/>
<dbReference type="InterPro" id="IPR038157">
    <property type="entry name" value="FeoA_core_dom"/>
</dbReference>
<dbReference type="PANTHER" id="PTHR42954:SF2">
    <property type="entry name" value="FE(2+) TRANSPORT PROTEIN A"/>
    <property type="match status" value="1"/>
</dbReference>
<feature type="domain" description="Ferrous iron transporter FeoA-like" evidence="2">
    <location>
        <begin position="1"/>
        <end position="60"/>
    </location>
</feature>
<dbReference type="EMBL" id="BAVR01000004">
    <property type="protein sequence ID" value="GAE87130.1"/>
    <property type="molecule type" value="Genomic_DNA"/>
</dbReference>